<keyword evidence="3" id="KW-1185">Reference proteome</keyword>
<feature type="domain" description="TnsA endonuclease C-terminal" evidence="1">
    <location>
        <begin position="4"/>
        <end position="73"/>
    </location>
</feature>
<gene>
    <name evidence="2" type="ORF">GCM10008018_08900</name>
</gene>
<proteinExistence type="predicted"/>
<evidence type="ECO:0000313" key="2">
    <source>
        <dbReference type="EMBL" id="GGI44799.1"/>
    </source>
</evidence>
<dbReference type="Pfam" id="PF08721">
    <property type="entry name" value="Tn7_Tnp_TnsA_C"/>
    <property type="match status" value="1"/>
</dbReference>
<name>A0ABQ2BQ00_9BACL</name>
<dbReference type="Proteomes" id="UP000615455">
    <property type="component" value="Unassembled WGS sequence"/>
</dbReference>
<comment type="caution">
    <text evidence="2">The sequence shown here is derived from an EMBL/GenBank/DDBJ whole genome shotgun (WGS) entry which is preliminary data.</text>
</comment>
<sequence>MYDGKFLDSRNGLDAEVVENISEAFLHLLIKNNGQSTIQKLYQQADKQFGLEEGSCMFILKHQLANKRWHTDMMNQQIRMSKPLIITGGAMV</sequence>
<dbReference type="InterPro" id="IPR036388">
    <property type="entry name" value="WH-like_DNA-bd_sf"/>
</dbReference>
<evidence type="ECO:0000259" key="1">
    <source>
        <dbReference type="Pfam" id="PF08721"/>
    </source>
</evidence>
<reference evidence="3" key="1">
    <citation type="journal article" date="2019" name="Int. J. Syst. Evol. Microbiol.">
        <title>The Global Catalogue of Microorganisms (GCM) 10K type strain sequencing project: providing services to taxonomists for standard genome sequencing and annotation.</title>
        <authorList>
            <consortium name="The Broad Institute Genomics Platform"/>
            <consortium name="The Broad Institute Genome Sequencing Center for Infectious Disease"/>
            <person name="Wu L."/>
            <person name="Ma J."/>
        </authorList>
    </citation>
    <scope>NUCLEOTIDE SEQUENCE [LARGE SCALE GENOMIC DNA]</scope>
    <source>
        <strain evidence="3">CGMCC 1.15043</strain>
    </source>
</reference>
<protein>
    <recommendedName>
        <fullName evidence="1">TnsA endonuclease C-terminal domain-containing protein</fullName>
    </recommendedName>
</protein>
<evidence type="ECO:0000313" key="3">
    <source>
        <dbReference type="Proteomes" id="UP000615455"/>
    </source>
</evidence>
<dbReference type="EMBL" id="BMHE01000003">
    <property type="protein sequence ID" value="GGI44799.1"/>
    <property type="molecule type" value="Genomic_DNA"/>
</dbReference>
<dbReference type="Gene3D" id="1.10.10.10">
    <property type="entry name" value="Winged helix-like DNA-binding domain superfamily/Winged helix DNA-binding domain"/>
    <property type="match status" value="1"/>
</dbReference>
<dbReference type="InterPro" id="IPR014832">
    <property type="entry name" value="TnsA_C"/>
</dbReference>
<organism evidence="2 3">
    <name type="scientific">Paenibacillus marchantiophytorum</name>
    <dbReference type="NCBI Taxonomy" id="1619310"/>
    <lineage>
        <taxon>Bacteria</taxon>
        <taxon>Bacillati</taxon>
        <taxon>Bacillota</taxon>
        <taxon>Bacilli</taxon>
        <taxon>Bacillales</taxon>
        <taxon>Paenibacillaceae</taxon>
        <taxon>Paenibacillus</taxon>
    </lineage>
</organism>
<accession>A0ABQ2BQ00</accession>